<evidence type="ECO:0000256" key="1">
    <source>
        <dbReference type="ARBA" id="ARBA00008833"/>
    </source>
</evidence>
<dbReference type="GO" id="GO:0046559">
    <property type="term" value="F:alpha-glucuronidase activity"/>
    <property type="evidence" value="ECO:0007669"/>
    <property type="project" value="InterPro"/>
</dbReference>
<feature type="active site" description="Proton acceptor" evidence="8">
    <location>
        <position position="404"/>
    </location>
</feature>
<comment type="similarity">
    <text evidence="1 7 9">Belongs to the glycosyl hydrolase 67 family.</text>
</comment>
<keyword evidence="6 9" id="KW-0624">Polysaccharide degradation</keyword>
<dbReference type="Gene3D" id="3.90.1330.10">
    <property type="entry name" value="Alpha-glucuronidase, C-terminal domain"/>
    <property type="match status" value="1"/>
</dbReference>
<dbReference type="Pfam" id="PF07488">
    <property type="entry name" value="Glyco_hydro_67M"/>
    <property type="match status" value="1"/>
</dbReference>
<proteinExistence type="inferred from homology"/>
<dbReference type="AlphaFoldDB" id="A0A148KMS7"/>
<protein>
    <recommendedName>
        <fullName evidence="9">Xylan alpha-1,2-glucuronidase</fullName>
        <ecNumber evidence="9">3.2.1.131</ecNumber>
    </recommendedName>
</protein>
<name>A0A148KMS7_9ALTE</name>
<dbReference type="InterPro" id="IPR011100">
    <property type="entry name" value="Glyco_hydro_67_cat"/>
</dbReference>
<dbReference type="InterPro" id="IPR029018">
    <property type="entry name" value="Hex-like_dom2"/>
</dbReference>
<keyword evidence="2 7" id="KW-0858">Xylan degradation</keyword>
<evidence type="ECO:0000313" key="14">
    <source>
        <dbReference type="EMBL" id="KXI27597.1"/>
    </source>
</evidence>
<dbReference type="EMBL" id="LSNE01000010">
    <property type="protein sequence ID" value="KXI27597.1"/>
    <property type="molecule type" value="Genomic_DNA"/>
</dbReference>
<dbReference type="GO" id="GO:0033939">
    <property type="term" value="F:xylan alpha-1,2-glucuronosidase activity"/>
    <property type="evidence" value="ECO:0007669"/>
    <property type="project" value="UniProtKB-EC"/>
</dbReference>
<gene>
    <name evidence="14" type="ORF">AX660_00990</name>
</gene>
<keyword evidence="15" id="KW-1185">Reference proteome</keyword>
<evidence type="ECO:0000256" key="10">
    <source>
        <dbReference type="SAM" id="SignalP"/>
    </source>
</evidence>
<dbReference type="PIRSF" id="PIRSF029900">
    <property type="entry name" value="Alpha-glucuronds"/>
    <property type="match status" value="1"/>
</dbReference>
<evidence type="ECO:0000259" key="11">
    <source>
        <dbReference type="Pfam" id="PF03648"/>
    </source>
</evidence>
<evidence type="ECO:0000259" key="13">
    <source>
        <dbReference type="Pfam" id="PF07488"/>
    </source>
</evidence>
<evidence type="ECO:0000256" key="6">
    <source>
        <dbReference type="ARBA" id="ARBA00023326"/>
    </source>
</evidence>
<sequence>MCIKIRPFFCGLILGLLSLYTLATPADFSGEDGYRLWLKYDELDNTKLKKAYIKQLSGVYLDASSATGKVIKQELELALPALLGKPLTFNTKADNASLRIQLNQSPSALISGDGFSIQSQGKHLNITANTQVGLLYGTFHFLRLVQTEQSLAKLDITQSPKIQLRMLNHWDDLDRHTERGFAGESIFDWHKLPDYKEQRYYDYARANASIGINGIVPINVNSNALILSPAYLQKVQALADVFRPYGIKVYLSIKFSSPQQLDGLATSDPLDKQVQQWWQNKTAEIYKLIPDFGGFLVKANSEGQPGPGDYGRTHADGANMLAKALKPFGGNVLWRAFVYAHDSEHERSLQAYTEFVPLDGQFEDNVSVQVKNGPIDFQPREPFSPLFGAMPQTSLAMEFQVTQEYLGFSTHLAYLGTMYKEVLDADTHVKGTGSSVAKVIDGSLEGHSLSVMAGVANIGADRNWTGHIFGQANWYVLGRLAWDHELSAEQIAHEWVAMTLTHDVKSSEQIVAMMMASRENIVNYMTPLGLHHLMDTGHHYGPGPWVDNLGRADWNPTYYHRADDFGIGLDRTSKGTNGVSQYAPYWQEIFSDPAKTPDELLLWFHHLPWDYKMRSGQTLWQELVAHYYTGAAAAEQMQQDWLTLKNNIEPNQFNQVRMALAIQVKEAKWWRDACVLYFQSYSKMPLPMGFEKPKHSLEYYQSLKFPYAPGQG</sequence>
<keyword evidence="5 7" id="KW-0326">Glycosidase</keyword>
<feature type="active site" description="Proton donor" evidence="8">
    <location>
        <position position="302"/>
    </location>
</feature>
<comment type="caution">
    <text evidence="14">The sequence shown here is derived from an EMBL/GenBank/DDBJ whole genome shotgun (WGS) entry which is preliminary data.</text>
</comment>
<organism evidence="14 15">
    <name type="scientific">Paraglaciecola hydrolytica</name>
    <dbReference type="NCBI Taxonomy" id="1799789"/>
    <lineage>
        <taxon>Bacteria</taxon>
        <taxon>Pseudomonadati</taxon>
        <taxon>Pseudomonadota</taxon>
        <taxon>Gammaproteobacteria</taxon>
        <taxon>Alteromonadales</taxon>
        <taxon>Alteromonadaceae</taxon>
        <taxon>Paraglaciecola</taxon>
    </lineage>
</organism>
<dbReference type="InterPro" id="IPR011395">
    <property type="entry name" value="Glyco_hydro_67_aGlcAse"/>
</dbReference>
<dbReference type="PANTHER" id="PTHR39207">
    <property type="entry name" value="ALPHA-GLUCURONIDASE A"/>
    <property type="match status" value="1"/>
</dbReference>
<dbReference type="SUPFAM" id="SSF51445">
    <property type="entry name" value="(Trans)glycosidases"/>
    <property type="match status" value="1"/>
</dbReference>
<dbReference type="Gene3D" id="3.20.20.80">
    <property type="entry name" value="Glycosidases"/>
    <property type="match status" value="1"/>
</dbReference>
<dbReference type="Pfam" id="PF03648">
    <property type="entry name" value="Glyco_hydro_67N"/>
    <property type="match status" value="1"/>
</dbReference>
<evidence type="ECO:0000313" key="15">
    <source>
        <dbReference type="Proteomes" id="UP000070299"/>
    </source>
</evidence>
<evidence type="ECO:0000256" key="3">
    <source>
        <dbReference type="ARBA" id="ARBA00022801"/>
    </source>
</evidence>
<dbReference type="GO" id="GO:0045493">
    <property type="term" value="P:xylan catabolic process"/>
    <property type="evidence" value="ECO:0007669"/>
    <property type="project" value="UniProtKB-KW"/>
</dbReference>
<feature type="domain" description="Glycosyl hydrolase family 67 C-terminal" evidence="12">
    <location>
        <begin position="465"/>
        <end position="689"/>
    </location>
</feature>
<dbReference type="InterPro" id="IPR037054">
    <property type="entry name" value="A-glucoronidase_C_sf"/>
</dbReference>
<dbReference type="InterPro" id="IPR005154">
    <property type="entry name" value="Glyco_hydro_67_aGlcAse_N"/>
</dbReference>
<feature type="domain" description="Alpha glucuronidase N-terminal" evidence="11">
    <location>
        <begin position="36"/>
        <end position="141"/>
    </location>
</feature>
<feature type="signal peptide" evidence="10">
    <location>
        <begin position="1"/>
        <end position="23"/>
    </location>
</feature>
<dbReference type="Gene3D" id="3.30.379.10">
    <property type="entry name" value="Chitobiase/beta-hexosaminidase domain 2-like"/>
    <property type="match status" value="1"/>
</dbReference>
<keyword evidence="3 7" id="KW-0378">Hydrolase</keyword>
<evidence type="ECO:0000256" key="9">
    <source>
        <dbReference type="RuleBase" id="RU361198"/>
    </source>
</evidence>
<dbReference type="InterPro" id="IPR011099">
    <property type="entry name" value="Glyco_hydro_67_C"/>
</dbReference>
<feature type="active site" description="Proton acceptor" evidence="8">
    <location>
        <position position="376"/>
    </location>
</feature>
<reference evidence="15" key="1">
    <citation type="submission" date="2016-02" db="EMBL/GenBank/DDBJ databases">
        <authorList>
            <person name="Schultz-Johansen M."/>
            <person name="Glaring M.A."/>
            <person name="Bech P.K."/>
            <person name="Stougaard P."/>
        </authorList>
    </citation>
    <scope>NUCLEOTIDE SEQUENCE [LARGE SCALE GENOMIC DNA]</scope>
    <source>
        <strain evidence="15">S66</strain>
    </source>
</reference>
<dbReference type="OrthoDB" id="339499at2"/>
<feature type="domain" description="Glycosyl hydrolase family 67 catalytic" evidence="13">
    <location>
        <begin position="145"/>
        <end position="464"/>
    </location>
</feature>
<accession>A0A148KMS7</accession>
<dbReference type="EC" id="3.2.1.131" evidence="9"/>
<keyword evidence="4 9" id="KW-0119">Carbohydrate metabolism</keyword>
<dbReference type="STRING" id="1799789.AX660_00990"/>
<dbReference type="PANTHER" id="PTHR39207:SF1">
    <property type="entry name" value="ALPHA-GLUCURONIDASE A"/>
    <property type="match status" value="1"/>
</dbReference>
<evidence type="ECO:0000259" key="12">
    <source>
        <dbReference type="Pfam" id="PF07477"/>
    </source>
</evidence>
<dbReference type="Proteomes" id="UP000070299">
    <property type="component" value="Unassembled WGS sequence"/>
</dbReference>
<comment type="subunit">
    <text evidence="9">Homodimer.</text>
</comment>
<evidence type="ECO:0000256" key="4">
    <source>
        <dbReference type="ARBA" id="ARBA00023277"/>
    </source>
</evidence>
<dbReference type="Pfam" id="PF07477">
    <property type="entry name" value="Glyco_hydro_67C"/>
    <property type="match status" value="1"/>
</dbReference>
<feature type="chain" id="PRO_5007550238" description="Xylan alpha-1,2-glucuronidase" evidence="10">
    <location>
        <begin position="24"/>
        <end position="712"/>
    </location>
</feature>
<evidence type="ECO:0000256" key="8">
    <source>
        <dbReference type="PIRSR" id="PIRSR029900-1"/>
    </source>
</evidence>
<evidence type="ECO:0000256" key="2">
    <source>
        <dbReference type="ARBA" id="ARBA00022651"/>
    </source>
</evidence>
<dbReference type="InterPro" id="IPR017853">
    <property type="entry name" value="GH"/>
</dbReference>
<dbReference type="SUPFAM" id="SSF55545">
    <property type="entry name" value="beta-N-acetylhexosaminidase-like domain"/>
    <property type="match status" value="1"/>
</dbReference>
<keyword evidence="10" id="KW-0732">Signal</keyword>
<evidence type="ECO:0000256" key="5">
    <source>
        <dbReference type="ARBA" id="ARBA00023295"/>
    </source>
</evidence>
<comment type="catalytic activity">
    <reaction evidence="9">
        <text>Hydrolysis of (1-&gt;2)-alpha-D-(4-O-methyl)glucuronosyl links in the main chain of hardwood xylans.</text>
        <dbReference type="EC" id="3.2.1.131"/>
    </reaction>
</comment>
<dbReference type="GO" id="GO:0005576">
    <property type="term" value="C:extracellular region"/>
    <property type="evidence" value="ECO:0007669"/>
    <property type="project" value="InterPro"/>
</dbReference>
<evidence type="ECO:0000256" key="7">
    <source>
        <dbReference type="PIRNR" id="PIRNR029900"/>
    </source>
</evidence>